<dbReference type="EMBL" id="KB908877">
    <property type="protein sequence ID" value="EOA80836.1"/>
    <property type="molecule type" value="Genomic_DNA"/>
</dbReference>
<keyword evidence="2 6" id="KW-0285">Flavoprotein</keyword>
<feature type="domain" description="ERV/ALR sulfhydryl oxidase" evidence="7">
    <location>
        <begin position="65"/>
        <end position="165"/>
    </location>
</feature>
<dbReference type="SUPFAM" id="SSF69000">
    <property type="entry name" value="FAD-dependent thiol oxidase"/>
    <property type="match status" value="1"/>
</dbReference>
<dbReference type="PANTHER" id="PTHR12645:SF1">
    <property type="entry name" value="FAD-LINKED SULFHYDRYL OXIDASE ERV2"/>
    <property type="match status" value="1"/>
</dbReference>
<dbReference type="InterPro" id="IPR039799">
    <property type="entry name" value="ALR/ERV"/>
</dbReference>
<dbReference type="GO" id="GO:0005739">
    <property type="term" value="C:mitochondrion"/>
    <property type="evidence" value="ECO:0007669"/>
    <property type="project" value="TreeGrafter"/>
</dbReference>
<reference evidence="8 9" key="2">
    <citation type="journal article" date="2013" name="PLoS Genet.">
        <title>Comparative genome structure, secondary metabolite, and effector coding capacity across Cochliobolus pathogens.</title>
        <authorList>
            <person name="Condon B.J."/>
            <person name="Leng Y."/>
            <person name="Wu D."/>
            <person name="Bushley K.E."/>
            <person name="Ohm R.A."/>
            <person name="Otillar R."/>
            <person name="Martin J."/>
            <person name="Schackwitz W."/>
            <person name="Grimwood J."/>
            <person name="MohdZainudin N."/>
            <person name="Xue C."/>
            <person name="Wang R."/>
            <person name="Manning V.A."/>
            <person name="Dhillon B."/>
            <person name="Tu Z.J."/>
            <person name="Steffenson B.J."/>
            <person name="Salamov A."/>
            <person name="Sun H."/>
            <person name="Lowry S."/>
            <person name="LaButti K."/>
            <person name="Han J."/>
            <person name="Copeland A."/>
            <person name="Lindquist E."/>
            <person name="Barry K."/>
            <person name="Schmutz J."/>
            <person name="Baker S.E."/>
            <person name="Ciuffetti L.M."/>
            <person name="Grigoriev I.V."/>
            <person name="Zhong S."/>
            <person name="Turgeon B.G."/>
        </authorList>
    </citation>
    <scope>NUCLEOTIDE SEQUENCE [LARGE SCALE GENOMIC DNA]</scope>
    <source>
        <strain evidence="9">28A</strain>
    </source>
</reference>
<organism evidence="8 9">
    <name type="scientific">Exserohilum turcicum (strain 28A)</name>
    <name type="common">Northern leaf blight fungus</name>
    <name type="synonym">Setosphaeria turcica</name>
    <dbReference type="NCBI Taxonomy" id="671987"/>
    <lineage>
        <taxon>Eukaryota</taxon>
        <taxon>Fungi</taxon>
        <taxon>Dikarya</taxon>
        <taxon>Ascomycota</taxon>
        <taxon>Pezizomycotina</taxon>
        <taxon>Dothideomycetes</taxon>
        <taxon>Pleosporomycetidae</taxon>
        <taxon>Pleosporales</taxon>
        <taxon>Pleosporineae</taxon>
        <taxon>Pleosporaceae</taxon>
        <taxon>Exserohilum</taxon>
    </lineage>
</organism>
<dbReference type="FunFam" id="1.20.120.310:FF:000002">
    <property type="entry name" value="Sulfhydryl oxidase"/>
    <property type="match status" value="1"/>
</dbReference>
<gene>
    <name evidence="8" type="ORF">SETTUDRAFT_24360</name>
</gene>
<dbReference type="Proteomes" id="UP000016935">
    <property type="component" value="Unassembled WGS sequence"/>
</dbReference>
<comment type="catalytic activity">
    <reaction evidence="6">
        <text>2 R'C(R)SH + O2 = R'C(R)S-S(R)CR' + H2O2</text>
        <dbReference type="Rhea" id="RHEA:17357"/>
        <dbReference type="ChEBI" id="CHEBI:15379"/>
        <dbReference type="ChEBI" id="CHEBI:16240"/>
        <dbReference type="ChEBI" id="CHEBI:16520"/>
        <dbReference type="ChEBI" id="CHEBI:17412"/>
        <dbReference type="EC" id="1.8.3.2"/>
    </reaction>
</comment>
<dbReference type="PANTHER" id="PTHR12645">
    <property type="entry name" value="ALR/ERV"/>
    <property type="match status" value="1"/>
</dbReference>
<dbReference type="GeneID" id="19402772"/>
<dbReference type="GO" id="GO:0016971">
    <property type="term" value="F:flavin-dependent sulfhydryl oxidase activity"/>
    <property type="evidence" value="ECO:0007669"/>
    <property type="project" value="EnsemblFungi"/>
</dbReference>
<dbReference type="GO" id="GO:0060904">
    <property type="term" value="P:regulation of protein folding in endoplasmic reticulum"/>
    <property type="evidence" value="ECO:0007669"/>
    <property type="project" value="EnsemblFungi"/>
</dbReference>
<dbReference type="PROSITE" id="PS51324">
    <property type="entry name" value="ERV_ALR"/>
    <property type="match status" value="1"/>
</dbReference>
<reference evidence="8 9" key="1">
    <citation type="journal article" date="2012" name="PLoS Pathog.">
        <title>Diverse lifestyles and strategies of plant pathogenesis encoded in the genomes of eighteen Dothideomycetes fungi.</title>
        <authorList>
            <person name="Ohm R.A."/>
            <person name="Feau N."/>
            <person name="Henrissat B."/>
            <person name="Schoch C.L."/>
            <person name="Horwitz B.A."/>
            <person name="Barry K.W."/>
            <person name="Condon B.J."/>
            <person name="Copeland A.C."/>
            <person name="Dhillon B."/>
            <person name="Glaser F."/>
            <person name="Hesse C.N."/>
            <person name="Kosti I."/>
            <person name="LaButti K."/>
            <person name="Lindquist E.A."/>
            <person name="Lucas S."/>
            <person name="Salamov A.A."/>
            <person name="Bradshaw R.E."/>
            <person name="Ciuffetti L."/>
            <person name="Hamelin R.C."/>
            <person name="Kema G.H.J."/>
            <person name="Lawrence C."/>
            <person name="Scott J.A."/>
            <person name="Spatafora J.W."/>
            <person name="Turgeon B.G."/>
            <person name="de Wit P.J.G.M."/>
            <person name="Zhong S."/>
            <person name="Goodwin S.B."/>
            <person name="Grigoriev I.V."/>
        </authorList>
    </citation>
    <scope>NUCLEOTIDE SEQUENCE [LARGE SCALE GENOMIC DNA]</scope>
    <source>
        <strain evidence="9">28A</strain>
    </source>
</reference>
<evidence type="ECO:0000259" key="7">
    <source>
        <dbReference type="PROSITE" id="PS51324"/>
    </source>
</evidence>
<keyword evidence="5" id="KW-1015">Disulfide bond</keyword>
<dbReference type="GO" id="GO:0005789">
    <property type="term" value="C:endoplasmic reticulum membrane"/>
    <property type="evidence" value="ECO:0007669"/>
    <property type="project" value="EnsemblFungi"/>
</dbReference>
<evidence type="ECO:0000256" key="3">
    <source>
        <dbReference type="ARBA" id="ARBA00022827"/>
    </source>
</evidence>
<dbReference type="GO" id="GO:0050660">
    <property type="term" value="F:flavin adenine dinucleotide binding"/>
    <property type="evidence" value="ECO:0007669"/>
    <property type="project" value="TreeGrafter"/>
</dbReference>
<dbReference type="Gene3D" id="1.20.120.310">
    <property type="entry name" value="ERV/ALR sulfhydryl oxidase domain"/>
    <property type="match status" value="1"/>
</dbReference>
<keyword evidence="3 6" id="KW-0274">FAD</keyword>
<comment type="cofactor">
    <cofactor evidence="1 6">
        <name>FAD</name>
        <dbReference type="ChEBI" id="CHEBI:57692"/>
    </cofactor>
</comment>
<evidence type="ECO:0000313" key="9">
    <source>
        <dbReference type="Proteomes" id="UP000016935"/>
    </source>
</evidence>
<evidence type="ECO:0000256" key="1">
    <source>
        <dbReference type="ARBA" id="ARBA00001974"/>
    </source>
</evidence>
<evidence type="ECO:0000313" key="8">
    <source>
        <dbReference type="EMBL" id="EOA80836.1"/>
    </source>
</evidence>
<dbReference type="RefSeq" id="XP_008031174.1">
    <property type="nucleotide sequence ID" value="XM_008032983.1"/>
</dbReference>
<dbReference type="EC" id="1.8.3.2" evidence="6"/>
<dbReference type="OrthoDB" id="59470at2759"/>
<evidence type="ECO:0000256" key="6">
    <source>
        <dbReference type="RuleBase" id="RU371123"/>
    </source>
</evidence>
<name>R0I5I1_EXST2</name>
<proteinExistence type="predicted"/>
<sequence>MLRLSGPKGRFAVPAVLAIVFCLFFFMGPHTVTSGHVAFTTPQRDLGHSSQSLLTGHAIAPKLGNATAKAELGRAAWKVLHTTFSRFPEKPTDEEKEALRSYVYLFQRLYPCGECAEHFGQVLAKYPPQVSSRTAAAMWGCYVHNIVNKRLGKPNFNCENIGDAYDCGCAE</sequence>
<evidence type="ECO:0000256" key="2">
    <source>
        <dbReference type="ARBA" id="ARBA00022630"/>
    </source>
</evidence>
<dbReference type="InterPro" id="IPR036774">
    <property type="entry name" value="ERV/ALR_sulphydryl_oxid_sf"/>
</dbReference>
<evidence type="ECO:0000256" key="5">
    <source>
        <dbReference type="ARBA" id="ARBA00023157"/>
    </source>
</evidence>
<dbReference type="Pfam" id="PF04777">
    <property type="entry name" value="Evr1_Alr"/>
    <property type="match status" value="1"/>
</dbReference>
<dbReference type="eggNOG" id="KOG3355">
    <property type="taxonomic scope" value="Eukaryota"/>
</dbReference>
<dbReference type="STRING" id="671987.R0I5I1"/>
<keyword evidence="9" id="KW-1185">Reference proteome</keyword>
<accession>R0I5I1</accession>
<evidence type="ECO:0000256" key="4">
    <source>
        <dbReference type="ARBA" id="ARBA00023002"/>
    </source>
</evidence>
<keyword evidence="4 6" id="KW-0560">Oxidoreductase</keyword>
<dbReference type="HOGENOM" id="CLU_070631_2_1_1"/>
<protein>
    <recommendedName>
        <fullName evidence="6">Sulfhydryl oxidase</fullName>
        <ecNumber evidence="6">1.8.3.2</ecNumber>
    </recommendedName>
</protein>
<dbReference type="AlphaFoldDB" id="R0I5I1"/>
<dbReference type="InterPro" id="IPR017905">
    <property type="entry name" value="ERV/ALR_sulphydryl_oxidase"/>
</dbReference>